<dbReference type="Gene3D" id="1.10.443.10">
    <property type="entry name" value="Intergrase catalytic core"/>
    <property type="match status" value="1"/>
</dbReference>
<dbReference type="EMBL" id="JAJEQM010000002">
    <property type="protein sequence ID" value="MCC2209559.1"/>
    <property type="molecule type" value="Genomic_DNA"/>
</dbReference>
<organism evidence="8 9">
    <name type="scientific">Hominilimicola fabiformis</name>
    <dbReference type="NCBI Taxonomy" id="2885356"/>
    <lineage>
        <taxon>Bacteria</taxon>
        <taxon>Bacillati</taxon>
        <taxon>Bacillota</taxon>
        <taxon>Clostridia</taxon>
        <taxon>Eubacteriales</taxon>
        <taxon>Oscillospiraceae</taxon>
        <taxon>Hominilimicola</taxon>
    </lineage>
</organism>
<dbReference type="GO" id="GO:0015074">
    <property type="term" value="P:DNA integration"/>
    <property type="evidence" value="ECO:0007669"/>
    <property type="project" value="UniProtKB-KW"/>
</dbReference>
<keyword evidence="3" id="KW-0229">DNA integration</keyword>
<gene>
    <name evidence="8" type="ORF">LKE05_01965</name>
</gene>
<evidence type="ECO:0000256" key="4">
    <source>
        <dbReference type="ARBA" id="ARBA00023125"/>
    </source>
</evidence>
<dbReference type="Gene3D" id="1.10.150.130">
    <property type="match status" value="1"/>
</dbReference>
<dbReference type="Proteomes" id="UP001198242">
    <property type="component" value="Unassembled WGS sequence"/>
</dbReference>
<keyword evidence="9" id="KW-1185">Reference proteome</keyword>
<dbReference type="InterPro" id="IPR002104">
    <property type="entry name" value="Integrase_catalytic"/>
</dbReference>
<dbReference type="GO" id="GO:0006310">
    <property type="term" value="P:DNA recombination"/>
    <property type="evidence" value="ECO:0007669"/>
    <property type="project" value="UniProtKB-KW"/>
</dbReference>
<dbReference type="InterPro" id="IPR004107">
    <property type="entry name" value="Integrase_SAM-like_N"/>
</dbReference>
<dbReference type="GO" id="GO:0003677">
    <property type="term" value="F:DNA binding"/>
    <property type="evidence" value="ECO:0007669"/>
    <property type="project" value="UniProtKB-KW"/>
</dbReference>
<evidence type="ECO:0000256" key="2">
    <source>
        <dbReference type="ARBA" id="ARBA00008857"/>
    </source>
</evidence>
<dbReference type="InterPro" id="IPR011010">
    <property type="entry name" value="DNA_brk_join_enz"/>
</dbReference>
<evidence type="ECO:0000256" key="5">
    <source>
        <dbReference type="ARBA" id="ARBA00023172"/>
    </source>
</evidence>
<dbReference type="Pfam" id="PF14659">
    <property type="entry name" value="Phage_int_SAM_3"/>
    <property type="match status" value="1"/>
</dbReference>
<dbReference type="RefSeq" id="WP_308455759.1">
    <property type="nucleotide sequence ID" value="NZ_JAJEQM010000002.1"/>
</dbReference>
<evidence type="ECO:0000256" key="6">
    <source>
        <dbReference type="SAM" id="Phobius"/>
    </source>
</evidence>
<proteinExistence type="inferred from homology"/>
<dbReference type="PANTHER" id="PTHR30629:SF2">
    <property type="entry name" value="PROPHAGE INTEGRASE INTS-RELATED"/>
    <property type="match status" value="1"/>
</dbReference>
<reference evidence="8 9" key="1">
    <citation type="submission" date="2021-10" db="EMBL/GenBank/DDBJ databases">
        <title>Anaerobic single-cell dispensing facilitates the cultivation of human gut bacteria.</title>
        <authorList>
            <person name="Afrizal A."/>
        </authorList>
    </citation>
    <scope>NUCLEOTIDE SEQUENCE [LARGE SCALE GENOMIC DNA]</scope>
    <source>
        <strain evidence="8 9">CLA-AA-H232</strain>
    </source>
</reference>
<keyword evidence="6" id="KW-0812">Transmembrane</keyword>
<evidence type="ECO:0000259" key="7">
    <source>
        <dbReference type="PROSITE" id="PS51898"/>
    </source>
</evidence>
<evidence type="ECO:0000256" key="1">
    <source>
        <dbReference type="ARBA" id="ARBA00003283"/>
    </source>
</evidence>
<comment type="function">
    <text evidence="1">Site-specific tyrosine recombinase, which acts by catalyzing the cutting and rejoining of the recombining DNA molecules.</text>
</comment>
<comment type="similarity">
    <text evidence="2">Belongs to the 'phage' integrase family.</text>
</comment>
<evidence type="ECO:0000313" key="9">
    <source>
        <dbReference type="Proteomes" id="UP001198242"/>
    </source>
</evidence>
<name>A0AAE3J8I0_9FIRM</name>
<dbReference type="CDD" id="cd01189">
    <property type="entry name" value="INT_ICEBs1_C_like"/>
    <property type="match status" value="1"/>
</dbReference>
<keyword evidence="5" id="KW-0233">DNA recombination</keyword>
<dbReference type="PANTHER" id="PTHR30629">
    <property type="entry name" value="PROPHAGE INTEGRASE"/>
    <property type="match status" value="1"/>
</dbReference>
<protein>
    <submittedName>
        <fullName evidence="8">Site-specific integrase</fullName>
    </submittedName>
</protein>
<accession>A0AAE3J8I0</accession>
<feature type="transmembrane region" description="Helical" evidence="6">
    <location>
        <begin position="285"/>
        <end position="307"/>
    </location>
</feature>
<dbReference type="InterPro" id="IPR010998">
    <property type="entry name" value="Integrase_recombinase_N"/>
</dbReference>
<keyword evidence="6" id="KW-0472">Membrane</keyword>
<keyword evidence="4" id="KW-0238">DNA-binding</keyword>
<dbReference type="InterPro" id="IPR050808">
    <property type="entry name" value="Phage_Integrase"/>
</dbReference>
<keyword evidence="6" id="KW-1133">Transmembrane helix</keyword>
<dbReference type="AlphaFoldDB" id="A0AAE3J8I0"/>
<dbReference type="SUPFAM" id="SSF56349">
    <property type="entry name" value="DNA breaking-rejoining enzymes"/>
    <property type="match status" value="1"/>
</dbReference>
<comment type="caution">
    <text evidence="8">The sequence shown here is derived from an EMBL/GenBank/DDBJ whole genome shotgun (WGS) entry which is preliminary data.</text>
</comment>
<evidence type="ECO:0000313" key="8">
    <source>
        <dbReference type="EMBL" id="MCC2209559.1"/>
    </source>
</evidence>
<dbReference type="InterPro" id="IPR013762">
    <property type="entry name" value="Integrase-like_cat_sf"/>
</dbReference>
<feature type="domain" description="Tyr recombinase" evidence="7">
    <location>
        <begin position="175"/>
        <end position="309"/>
    </location>
</feature>
<evidence type="ECO:0000256" key="3">
    <source>
        <dbReference type="ARBA" id="ARBA00022908"/>
    </source>
</evidence>
<sequence length="309" mass="36361">MPIYKMDGKKNGLQKYRVRINFTDSSGKSKQIDRVAYGKETAKEFERQLAYNLSDETIKKITLQQLYDEYIAVKKFEVRENSMRTIIGRLELYVLPKFKDYKLNKITSSELQKWKQYIETCTNAKKPKEKLLSSMKQNIFGEFRALMNYAVKMEYIPRNPPTVVGNFRNPYENKREMDFYTPEEFKKYIQAAKKQAELSEQSTGSIYEWNFYVFFNIAFYTGMRKGEINALKWSDIDDKIIHVRRSIAQKLKGDDRETSPKNKSSVRDLQMPLPLINIWMNTKSVIRLLTVILITCGYVAVLSVYVIQP</sequence>
<dbReference type="PROSITE" id="PS51898">
    <property type="entry name" value="TYR_RECOMBINASE"/>
    <property type="match status" value="1"/>
</dbReference>